<proteinExistence type="predicted"/>
<sequence>MVQPVPPVTLGCWGTPVGGERDSGGQHGPGVGRSWQARSRGKTLGSQALGRVGGRRLPLRQGARGSDHVQRWAMPPQGRRGWESSVLPTLTPKQPLPHPVPGARSPAPATSPPSVAVQRCCIPRRSPGPSPGAGEHAAPARQQGQAGNRKDALEGSASKR</sequence>
<dbReference type="Proteomes" id="UP000053806">
    <property type="component" value="Unassembled WGS sequence"/>
</dbReference>
<feature type="region of interest" description="Disordered" evidence="1">
    <location>
        <begin position="1"/>
        <end position="160"/>
    </location>
</feature>
<dbReference type="EMBL" id="KK599189">
    <property type="protein sequence ID" value="KFW05137.1"/>
    <property type="molecule type" value="Genomic_DNA"/>
</dbReference>
<dbReference type="AlphaFoldDB" id="A0A093IZU7"/>
<accession>A0A093IZU7</accession>
<feature type="non-terminal residue" evidence="2">
    <location>
        <position position="160"/>
    </location>
</feature>
<evidence type="ECO:0000256" key="1">
    <source>
        <dbReference type="SAM" id="MobiDB-lite"/>
    </source>
</evidence>
<keyword evidence="3" id="KW-1185">Reference proteome</keyword>
<evidence type="ECO:0000313" key="2">
    <source>
        <dbReference type="EMBL" id="KFW05137.1"/>
    </source>
</evidence>
<protein>
    <submittedName>
        <fullName evidence="2">Uncharacterized protein</fullName>
    </submittedName>
</protein>
<name>A0A093IZU7_FULGA</name>
<feature type="compositionally biased region" description="Low complexity" evidence="1">
    <location>
        <begin position="101"/>
        <end position="114"/>
    </location>
</feature>
<organism evidence="2 3">
    <name type="scientific">Fulmarus glacialis</name>
    <name type="common">Northern fulmar</name>
    <dbReference type="NCBI Taxonomy" id="30455"/>
    <lineage>
        <taxon>Eukaryota</taxon>
        <taxon>Metazoa</taxon>
        <taxon>Chordata</taxon>
        <taxon>Craniata</taxon>
        <taxon>Vertebrata</taxon>
        <taxon>Euteleostomi</taxon>
        <taxon>Archelosauria</taxon>
        <taxon>Archosauria</taxon>
        <taxon>Dinosauria</taxon>
        <taxon>Saurischia</taxon>
        <taxon>Theropoda</taxon>
        <taxon>Coelurosauria</taxon>
        <taxon>Aves</taxon>
        <taxon>Neognathae</taxon>
        <taxon>Neoaves</taxon>
        <taxon>Aequornithes</taxon>
        <taxon>Procellariiformes</taxon>
        <taxon>Procellariidae</taxon>
        <taxon>Fulmarus</taxon>
    </lineage>
</organism>
<reference evidence="2 3" key="1">
    <citation type="submission" date="2014-04" db="EMBL/GenBank/DDBJ databases">
        <title>Genome evolution of avian class.</title>
        <authorList>
            <person name="Zhang G."/>
            <person name="Li C."/>
        </authorList>
    </citation>
    <scope>NUCLEOTIDE SEQUENCE [LARGE SCALE GENOMIC DNA]</scope>
    <source>
        <strain evidence="2">BGI_N327</strain>
    </source>
</reference>
<gene>
    <name evidence="2" type="ORF">N327_06783</name>
</gene>
<evidence type="ECO:0000313" key="3">
    <source>
        <dbReference type="Proteomes" id="UP000053806"/>
    </source>
</evidence>